<name>A0A367KE83_RHIAZ</name>
<keyword evidence="1" id="KW-0472">Membrane</keyword>
<dbReference type="OrthoDB" id="9909019at2759"/>
<comment type="caution">
    <text evidence="2">The sequence shown here is derived from an EMBL/GenBank/DDBJ whole genome shotgun (WGS) entry which is preliminary data.</text>
</comment>
<protein>
    <submittedName>
        <fullName evidence="2">Uncharacterized protein</fullName>
    </submittedName>
</protein>
<reference evidence="2 3" key="1">
    <citation type="journal article" date="2018" name="G3 (Bethesda)">
        <title>Phylogenetic and Phylogenomic Definition of Rhizopus Species.</title>
        <authorList>
            <person name="Gryganskyi A.P."/>
            <person name="Golan J."/>
            <person name="Dolatabadi S."/>
            <person name="Mondo S."/>
            <person name="Robb S."/>
            <person name="Idnurm A."/>
            <person name="Muszewska A."/>
            <person name="Steczkiewicz K."/>
            <person name="Masonjones S."/>
            <person name="Liao H.L."/>
            <person name="Gajdeczka M.T."/>
            <person name="Anike F."/>
            <person name="Vuek A."/>
            <person name="Anishchenko I.M."/>
            <person name="Voigt K."/>
            <person name="de Hoog G.S."/>
            <person name="Smith M.E."/>
            <person name="Heitman J."/>
            <person name="Vilgalys R."/>
            <person name="Stajich J.E."/>
        </authorList>
    </citation>
    <scope>NUCLEOTIDE SEQUENCE [LARGE SCALE GENOMIC DNA]</scope>
    <source>
        <strain evidence="2 3">CBS 357.93</strain>
    </source>
</reference>
<keyword evidence="1" id="KW-1133">Transmembrane helix</keyword>
<dbReference type="EMBL" id="PJQL01000057">
    <property type="protein sequence ID" value="RCI00498.1"/>
    <property type="molecule type" value="Genomic_DNA"/>
</dbReference>
<dbReference type="Proteomes" id="UP000252139">
    <property type="component" value="Unassembled WGS sequence"/>
</dbReference>
<sequence>MSIDSARPGFIAVKVGIHSYSAIIPIQIIWLYVSYYIVCTANPGIITPKNIKAHLDYYKYDRLIYAPKDCSTYLLDQNIVQCVKRALED</sequence>
<evidence type="ECO:0000313" key="3">
    <source>
        <dbReference type="Proteomes" id="UP000252139"/>
    </source>
</evidence>
<dbReference type="AlphaFoldDB" id="A0A367KE83"/>
<evidence type="ECO:0000256" key="1">
    <source>
        <dbReference type="SAM" id="Phobius"/>
    </source>
</evidence>
<keyword evidence="3" id="KW-1185">Reference proteome</keyword>
<evidence type="ECO:0000313" key="2">
    <source>
        <dbReference type="EMBL" id="RCI00498.1"/>
    </source>
</evidence>
<dbReference type="STRING" id="86630.A0A367KE83"/>
<gene>
    <name evidence="2" type="ORF">CU097_015364</name>
</gene>
<feature type="transmembrane region" description="Helical" evidence="1">
    <location>
        <begin position="20"/>
        <end position="38"/>
    </location>
</feature>
<accession>A0A367KE83</accession>
<proteinExistence type="predicted"/>
<organism evidence="2 3">
    <name type="scientific">Rhizopus azygosporus</name>
    <name type="common">Rhizopus microsporus var. azygosporus</name>
    <dbReference type="NCBI Taxonomy" id="86630"/>
    <lineage>
        <taxon>Eukaryota</taxon>
        <taxon>Fungi</taxon>
        <taxon>Fungi incertae sedis</taxon>
        <taxon>Mucoromycota</taxon>
        <taxon>Mucoromycotina</taxon>
        <taxon>Mucoromycetes</taxon>
        <taxon>Mucorales</taxon>
        <taxon>Mucorineae</taxon>
        <taxon>Rhizopodaceae</taxon>
        <taxon>Rhizopus</taxon>
    </lineage>
</organism>
<keyword evidence="1" id="KW-0812">Transmembrane</keyword>